<proteinExistence type="inferred from homology"/>
<dbReference type="SUPFAM" id="SSF54897">
    <property type="entry name" value="Protease propeptides/inhibitors"/>
    <property type="match status" value="1"/>
</dbReference>
<dbReference type="Gene3D" id="3.30.70.80">
    <property type="entry name" value="Peptidase S8 propeptide/proteinase inhibitor I9"/>
    <property type="match status" value="1"/>
</dbReference>
<gene>
    <name evidence="15" type="ORF">FZC79_07600</name>
</gene>
<evidence type="ECO:0000256" key="11">
    <source>
        <dbReference type="PROSITE-ProRule" id="PRU01240"/>
    </source>
</evidence>
<feature type="domain" description="SLH" evidence="14">
    <location>
        <begin position="441"/>
        <end position="495"/>
    </location>
</feature>
<dbReference type="Gene3D" id="3.40.50.200">
    <property type="entry name" value="Peptidase S8/S53 domain"/>
    <property type="match status" value="1"/>
</dbReference>
<dbReference type="GO" id="GO:0006508">
    <property type="term" value="P:proteolysis"/>
    <property type="evidence" value="ECO:0007669"/>
    <property type="project" value="UniProtKB-KW"/>
</dbReference>
<evidence type="ECO:0000256" key="6">
    <source>
        <dbReference type="ARBA" id="ARBA00022723"/>
    </source>
</evidence>
<feature type="active site" description="Charge relay system" evidence="11">
    <location>
        <position position="324"/>
    </location>
</feature>
<evidence type="ECO:0000256" key="13">
    <source>
        <dbReference type="SAM" id="SignalP"/>
    </source>
</evidence>
<protein>
    <submittedName>
        <fullName evidence="15">S8 family serine peptidase</fullName>
    </submittedName>
</protein>
<dbReference type="InterPro" id="IPR036852">
    <property type="entry name" value="Peptidase_S8/S53_dom_sf"/>
</dbReference>
<evidence type="ECO:0000256" key="8">
    <source>
        <dbReference type="ARBA" id="ARBA00022801"/>
    </source>
</evidence>
<evidence type="ECO:0000313" key="15">
    <source>
        <dbReference type="EMBL" id="TYR76009.1"/>
    </source>
</evidence>
<comment type="subcellular location">
    <subcellularLocation>
        <location evidence="2">Secreted</location>
    </subcellularLocation>
</comment>
<evidence type="ECO:0000256" key="3">
    <source>
        <dbReference type="ARBA" id="ARBA00011073"/>
    </source>
</evidence>
<feature type="chain" id="PRO_5022953001" evidence="13">
    <location>
        <begin position="23"/>
        <end position="552"/>
    </location>
</feature>
<evidence type="ECO:0000259" key="14">
    <source>
        <dbReference type="PROSITE" id="PS51272"/>
    </source>
</evidence>
<dbReference type="PANTHER" id="PTHR43806">
    <property type="entry name" value="PEPTIDASE S8"/>
    <property type="match status" value="1"/>
</dbReference>
<dbReference type="InterPro" id="IPR050131">
    <property type="entry name" value="Peptidase_S8_subtilisin-like"/>
</dbReference>
<dbReference type="AlphaFoldDB" id="A0A5D4KGK5"/>
<feature type="active site" description="Charge relay system" evidence="11">
    <location>
        <position position="160"/>
    </location>
</feature>
<comment type="caution">
    <text evidence="15">The sequence shown here is derived from an EMBL/GenBank/DDBJ whole genome shotgun (WGS) entry which is preliminary data.</text>
</comment>
<dbReference type="EMBL" id="VTEH01000004">
    <property type="protein sequence ID" value="TYR76009.1"/>
    <property type="molecule type" value="Genomic_DNA"/>
</dbReference>
<evidence type="ECO:0000256" key="5">
    <source>
        <dbReference type="ARBA" id="ARBA00022670"/>
    </source>
</evidence>
<dbReference type="Pfam" id="PF00395">
    <property type="entry name" value="SLH"/>
    <property type="match status" value="3"/>
</dbReference>
<evidence type="ECO:0000256" key="4">
    <source>
        <dbReference type="ARBA" id="ARBA00022525"/>
    </source>
</evidence>
<dbReference type="InterPro" id="IPR000209">
    <property type="entry name" value="Peptidase_S8/S53_dom"/>
</dbReference>
<dbReference type="PROSITE" id="PS51892">
    <property type="entry name" value="SUBTILASE"/>
    <property type="match status" value="1"/>
</dbReference>
<dbReference type="InterPro" id="IPR023827">
    <property type="entry name" value="Peptidase_S8_Asp-AS"/>
</dbReference>
<dbReference type="PROSITE" id="PS00136">
    <property type="entry name" value="SUBTILASE_ASP"/>
    <property type="match status" value="1"/>
</dbReference>
<evidence type="ECO:0000256" key="1">
    <source>
        <dbReference type="ARBA" id="ARBA00001913"/>
    </source>
</evidence>
<dbReference type="PROSITE" id="PS00138">
    <property type="entry name" value="SUBTILASE_SER"/>
    <property type="match status" value="1"/>
</dbReference>
<organism evidence="15 16">
    <name type="scientific">Rossellomorea vietnamensis</name>
    <dbReference type="NCBI Taxonomy" id="218284"/>
    <lineage>
        <taxon>Bacteria</taxon>
        <taxon>Bacillati</taxon>
        <taxon>Bacillota</taxon>
        <taxon>Bacilli</taxon>
        <taxon>Bacillales</taxon>
        <taxon>Bacillaceae</taxon>
        <taxon>Rossellomorea</taxon>
    </lineage>
</organism>
<evidence type="ECO:0000256" key="9">
    <source>
        <dbReference type="ARBA" id="ARBA00022825"/>
    </source>
</evidence>
<feature type="active site" description="Charge relay system" evidence="11">
    <location>
        <position position="129"/>
    </location>
</feature>
<dbReference type="GO" id="GO:0004252">
    <property type="term" value="F:serine-type endopeptidase activity"/>
    <property type="evidence" value="ECO:0007669"/>
    <property type="project" value="UniProtKB-UniRule"/>
</dbReference>
<dbReference type="PROSITE" id="PS51272">
    <property type="entry name" value="SLH"/>
    <property type="match status" value="3"/>
</dbReference>
<dbReference type="InterPro" id="IPR022398">
    <property type="entry name" value="Peptidase_S8_His-AS"/>
</dbReference>
<keyword evidence="7 13" id="KW-0732">Signal</keyword>
<evidence type="ECO:0000256" key="12">
    <source>
        <dbReference type="RuleBase" id="RU003355"/>
    </source>
</evidence>
<keyword evidence="10" id="KW-0106">Calcium</keyword>
<comment type="cofactor">
    <cofactor evidence="1">
        <name>Ca(2+)</name>
        <dbReference type="ChEBI" id="CHEBI:29108"/>
    </cofactor>
</comment>
<dbReference type="InterPro" id="IPR034202">
    <property type="entry name" value="Subtilisin_Carlsberg-like"/>
</dbReference>
<dbReference type="Proteomes" id="UP000323317">
    <property type="component" value="Unassembled WGS sequence"/>
</dbReference>
<dbReference type="InterPro" id="IPR015500">
    <property type="entry name" value="Peptidase_S8_subtilisin-rel"/>
</dbReference>
<feature type="domain" description="SLH" evidence="14">
    <location>
        <begin position="496"/>
        <end position="552"/>
    </location>
</feature>
<dbReference type="GO" id="GO:0005576">
    <property type="term" value="C:extracellular region"/>
    <property type="evidence" value="ECO:0007669"/>
    <property type="project" value="UniProtKB-SubCell"/>
</dbReference>
<accession>A0A5D4KGK5</accession>
<comment type="similarity">
    <text evidence="3 11 12">Belongs to the peptidase S8 family.</text>
</comment>
<evidence type="ECO:0000256" key="7">
    <source>
        <dbReference type="ARBA" id="ARBA00022729"/>
    </source>
</evidence>
<dbReference type="SUPFAM" id="SSF52743">
    <property type="entry name" value="Subtilisin-like"/>
    <property type="match status" value="1"/>
</dbReference>
<dbReference type="InterPro" id="IPR023828">
    <property type="entry name" value="Peptidase_S8_Ser-AS"/>
</dbReference>
<evidence type="ECO:0000256" key="10">
    <source>
        <dbReference type="ARBA" id="ARBA00022837"/>
    </source>
</evidence>
<evidence type="ECO:0000256" key="2">
    <source>
        <dbReference type="ARBA" id="ARBA00004613"/>
    </source>
</evidence>
<keyword evidence="5 11" id="KW-0645">Protease</keyword>
<sequence length="552" mass="59512">MKKFILISAALIGMLLPSIASASAVSGETSLEETQRIILGFQKETDLSLLEGVEYSLHYIYEEINAISITVPVTEVSRLKKSDAVKWVEPDIVVQTNGQVVDWGHEATNRPAGKDLGLTGEGVKVAVLDSGISKSHPDLKVAGGVSFVEGINSYHDDNGHGTHVAGIIAAQDNGFGTVGVAPGVELYAVKALDEEGFGLQSDVVAGINWAIKNEMDIINLSITSPISSISLKEVIKKTTDEGILVTAASGNDETGTGQIGNDIMFPARYPGVIGVGAINEKLKHSAFSYTGASLMFSAPGDRVYSTTVLEGGKVDGYTYMSGTSMATPYMAGVLALYKEIYPSLTFNQIEQILSGNVIDLGAKGRDPLYGYGLIQAPISLFWDVRTGIWYTDSITYLSREKFISGYKDGSFRPDNFITREEAVAMIGRAVNLDGAQRTTTYPDVLKEYFGSGYIASATASHIIAGYPDQTFKPKQSITRGDVAVIIQNAFELPLMEGASFDDVKGKKYYSDEINTLKAHTILTGYPDNTFKPDQHITRAEFSIILSKVVKEP</sequence>
<keyword evidence="4" id="KW-0964">Secreted</keyword>
<dbReference type="InterPro" id="IPR037045">
    <property type="entry name" value="S8pro/Inhibitor_I9_sf"/>
</dbReference>
<keyword evidence="9 11" id="KW-0720">Serine protease</keyword>
<name>A0A5D4KGK5_9BACI</name>
<dbReference type="CDD" id="cd07477">
    <property type="entry name" value="Peptidases_S8_Subtilisin_subset"/>
    <property type="match status" value="1"/>
</dbReference>
<dbReference type="PROSITE" id="PS00137">
    <property type="entry name" value="SUBTILASE_HIS"/>
    <property type="match status" value="1"/>
</dbReference>
<feature type="signal peptide" evidence="13">
    <location>
        <begin position="1"/>
        <end position="22"/>
    </location>
</feature>
<dbReference type="Pfam" id="PF00082">
    <property type="entry name" value="Peptidase_S8"/>
    <property type="match status" value="1"/>
</dbReference>
<keyword evidence="6" id="KW-0479">Metal-binding</keyword>
<dbReference type="InterPro" id="IPR001119">
    <property type="entry name" value="SLH_dom"/>
</dbReference>
<dbReference type="PANTHER" id="PTHR43806:SF11">
    <property type="entry name" value="CEREVISIN-RELATED"/>
    <property type="match status" value="1"/>
</dbReference>
<dbReference type="RefSeq" id="WP_148946227.1">
    <property type="nucleotide sequence ID" value="NZ_VTEH01000004.1"/>
</dbReference>
<reference evidence="15 16" key="1">
    <citation type="submission" date="2019-08" db="EMBL/GenBank/DDBJ databases">
        <title>Bacillus genomes from the desert of Cuatro Cienegas, Coahuila.</title>
        <authorList>
            <person name="Olmedo-Alvarez G."/>
        </authorList>
    </citation>
    <scope>NUCLEOTIDE SEQUENCE [LARGE SCALE GENOMIC DNA]</scope>
    <source>
        <strain evidence="15 16">CH40_1T</strain>
    </source>
</reference>
<dbReference type="GO" id="GO:0046872">
    <property type="term" value="F:metal ion binding"/>
    <property type="evidence" value="ECO:0007669"/>
    <property type="project" value="UniProtKB-KW"/>
</dbReference>
<dbReference type="PRINTS" id="PR00723">
    <property type="entry name" value="SUBTILISIN"/>
</dbReference>
<feature type="domain" description="SLH" evidence="14">
    <location>
        <begin position="377"/>
        <end position="440"/>
    </location>
</feature>
<keyword evidence="8 11" id="KW-0378">Hydrolase</keyword>
<evidence type="ECO:0000313" key="16">
    <source>
        <dbReference type="Proteomes" id="UP000323317"/>
    </source>
</evidence>